<dbReference type="PROSITE" id="PS00668">
    <property type="entry name" value="COMPLEX1_ND1_2"/>
    <property type="match status" value="1"/>
</dbReference>
<organism evidence="9">
    <name type="scientific">Madurella sp</name>
    <dbReference type="NCBI Taxonomy" id="2420206"/>
    <lineage>
        <taxon>Eukaryota</taxon>
        <taxon>Fungi</taxon>
        <taxon>Dikarya</taxon>
        <taxon>Ascomycota</taxon>
        <taxon>Pezizomycotina</taxon>
        <taxon>Sordariomycetes</taxon>
        <taxon>Sordariomycetidae</taxon>
        <taxon>Sordariales</taxon>
        <taxon>Sordariales incertae sedis</taxon>
        <taxon>Madurella</taxon>
    </lineage>
</organism>
<comment type="catalytic activity">
    <reaction evidence="7">
        <text>a ubiquinone + NADH + 5 H(+)(in) = a ubiquinol + NAD(+) + 4 H(+)(out)</text>
        <dbReference type="Rhea" id="RHEA:29091"/>
        <dbReference type="Rhea" id="RHEA-COMP:9565"/>
        <dbReference type="Rhea" id="RHEA-COMP:9566"/>
        <dbReference type="ChEBI" id="CHEBI:15378"/>
        <dbReference type="ChEBI" id="CHEBI:16389"/>
        <dbReference type="ChEBI" id="CHEBI:17976"/>
        <dbReference type="ChEBI" id="CHEBI:57540"/>
        <dbReference type="ChEBI" id="CHEBI:57945"/>
        <dbReference type="EC" id="7.1.1.2"/>
    </reaction>
</comment>
<feature type="transmembrane region" description="Helical" evidence="8">
    <location>
        <begin position="335"/>
        <end position="361"/>
    </location>
</feature>
<dbReference type="GO" id="GO:0005743">
    <property type="term" value="C:mitochondrial inner membrane"/>
    <property type="evidence" value="ECO:0007669"/>
    <property type="project" value="UniProtKB-SubCell"/>
</dbReference>
<keyword evidence="4 8" id="KW-1133">Transmembrane helix</keyword>
<dbReference type="EC" id="7.1.1.2" evidence="7"/>
<evidence type="ECO:0000256" key="6">
    <source>
        <dbReference type="RuleBase" id="RU000471"/>
    </source>
</evidence>
<dbReference type="AlphaFoldDB" id="A0AAU7YU07"/>
<evidence type="ECO:0000256" key="3">
    <source>
        <dbReference type="ARBA" id="ARBA00022692"/>
    </source>
</evidence>
<keyword evidence="6" id="KW-0520">NAD</keyword>
<dbReference type="Pfam" id="PF00146">
    <property type="entry name" value="NADHdh"/>
    <property type="match status" value="1"/>
</dbReference>
<dbReference type="EMBL" id="PP855516">
    <property type="protein sequence ID" value="XCB11014.1"/>
    <property type="molecule type" value="Genomic_DNA"/>
</dbReference>
<evidence type="ECO:0000256" key="8">
    <source>
        <dbReference type="SAM" id="Phobius"/>
    </source>
</evidence>
<feature type="transmembrane region" description="Helical" evidence="8">
    <location>
        <begin position="110"/>
        <end position="130"/>
    </location>
</feature>
<dbReference type="InterPro" id="IPR001694">
    <property type="entry name" value="NADH_UbQ_OxRdtase_su1/FPO"/>
</dbReference>
<dbReference type="GO" id="GO:0009060">
    <property type="term" value="P:aerobic respiration"/>
    <property type="evidence" value="ECO:0007669"/>
    <property type="project" value="TreeGrafter"/>
</dbReference>
<keyword evidence="5 8" id="KW-0472">Membrane</keyword>
<proteinExistence type="inferred from homology"/>
<keyword evidence="7" id="KW-0830">Ubiquinone</keyword>
<comment type="subcellular location">
    <subcellularLocation>
        <location evidence="1">Membrane</location>
        <topology evidence="1">Multi-pass membrane protein</topology>
    </subcellularLocation>
    <subcellularLocation>
        <location evidence="6">Mitochondrion inner membrane</location>
        <topology evidence="6">Multi-pass membrane protein</topology>
    </subcellularLocation>
</comment>
<dbReference type="InterPro" id="IPR018086">
    <property type="entry name" value="NADH_UbQ_OxRdtase_su1_CS"/>
</dbReference>
<feature type="transmembrane region" description="Helical" evidence="8">
    <location>
        <begin position="240"/>
        <end position="258"/>
    </location>
</feature>
<evidence type="ECO:0000256" key="5">
    <source>
        <dbReference type="ARBA" id="ARBA00023136"/>
    </source>
</evidence>
<comment type="similarity">
    <text evidence="2 6">Belongs to the complex I subunit 1 family.</text>
</comment>
<reference evidence="9" key="1">
    <citation type="submission" date="2024-05" db="EMBL/GenBank/DDBJ databases">
        <authorList>
            <person name="Wallis C.M."/>
        </authorList>
    </citation>
    <scope>NUCLEOTIDE SEQUENCE</scope>
    <source>
        <strain evidence="9">GWSS32</strain>
    </source>
</reference>
<dbReference type="GO" id="GO:0003954">
    <property type="term" value="F:NADH dehydrogenase activity"/>
    <property type="evidence" value="ECO:0007669"/>
    <property type="project" value="TreeGrafter"/>
</dbReference>
<protein>
    <recommendedName>
        <fullName evidence="7">NADH-ubiquinone oxidoreductase chain 1</fullName>
        <ecNumber evidence="7">7.1.1.2</ecNumber>
    </recommendedName>
</protein>
<dbReference type="PROSITE" id="PS00667">
    <property type="entry name" value="COMPLEX1_ND1_1"/>
    <property type="match status" value="1"/>
</dbReference>
<dbReference type="PANTHER" id="PTHR11432">
    <property type="entry name" value="NADH DEHYDROGENASE SUBUNIT 1"/>
    <property type="match status" value="1"/>
</dbReference>
<feature type="transmembrane region" description="Helical" evidence="8">
    <location>
        <begin position="76"/>
        <end position="98"/>
    </location>
</feature>
<accession>A0AAU7YU07</accession>
<evidence type="ECO:0000256" key="7">
    <source>
        <dbReference type="RuleBase" id="RU000473"/>
    </source>
</evidence>
<keyword evidence="3 6" id="KW-0812">Transmembrane</keyword>
<feature type="transmembrane region" description="Helical" evidence="8">
    <location>
        <begin position="7"/>
        <end position="27"/>
    </location>
</feature>
<feature type="transmembrane region" description="Helical" evidence="8">
    <location>
        <begin position="303"/>
        <end position="323"/>
    </location>
</feature>
<geneLocation type="mitochondrion" evidence="9"/>
<gene>
    <name evidence="9" type="primary">ND1</name>
</gene>
<evidence type="ECO:0000256" key="2">
    <source>
        <dbReference type="ARBA" id="ARBA00010535"/>
    </source>
</evidence>
<evidence type="ECO:0000256" key="1">
    <source>
        <dbReference type="ARBA" id="ARBA00004141"/>
    </source>
</evidence>
<name>A0AAU7YU07_9PEZI</name>
<feature type="transmembrane region" description="Helical" evidence="8">
    <location>
        <begin position="181"/>
        <end position="200"/>
    </location>
</feature>
<evidence type="ECO:0000313" key="9">
    <source>
        <dbReference type="EMBL" id="XCB11014.1"/>
    </source>
</evidence>
<feature type="transmembrane region" description="Helical" evidence="8">
    <location>
        <begin position="265"/>
        <end position="283"/>
    </location>
</feature>
<dbReference type="PANTHER" id="PTHR11432:SF3">
    <property type="entry name" value="NADH-UBIQUINONE OXIDOREDUCTASE CHAIN 1"/>
    <property type="match status" value="1"/>
</dbReference>
<feature type="transmembrane region" description="Helical" evidence="8">
    <location>
        <begin position="151"/>
        <end position="169"/>
    </location>
</feature>
<dbReference type="HAMAP" id="MF_01350">
    <property type="entry name" value="NDH1_NuoH"/>
    <property type="match status" value="1"/>
</dbReference>
<keyword evidence="7 9" id="KW-0496">Mitochondrion</keyword>
<sequence length="371" mass="41731">MPYSPTIISLVEVVLVLVPALIVIAYVTIAERKTMASMQRRLGPNAVGYYGLLQAFADALKLLLKEYVAPTQANIILFFLGPVITLIFSLLGYAVIPYGPGLTVNDFSLGIYYMLAVSSLATYGILLAGWSANSKYAFLGSLRSTAQLISYELVLSSAILLVIMLTGNLNLTVNTESQRAIWYVLPLLPIFIIFFIGSVAETNRAPFDLAEAESELVSGFMTEHAAVVFVFFFLAEYGSIVLMCILTSILFLGGYLLINNLDYWNIFRLIILYNPIFLDWDVYSRYYFIYTEFFLNNSIIDGLFYGLSLGLKSSILIFIFIWVRASFPRIRFDQLMAFCWTVLLPILFALIVLVPCTLYSYNIFPANIYLL</sequence>
<dbReference type="GO" id="GO:0008137">
    <property type="term" value="F:NADH dehydrogenase (ubiquinone) activity"/>
    <property type="evidence" value="ECO:0007669"/>
    <property type="project" value="UniProtKB-EC"/>
</dbReference>
<evidence type="ECO:0000256" key="4">
    <source>
        <dbReference type="ARBA" id="ARBA00022989"/>
    </source>
</evidence>